<evidence type="ECO:0000256" key="2">
    <source>
        <dbReference type="ARBA" id="ARBA00022448"/>
    </source>
</evidence>
<evidence type="ECO:0000256" key="1">
    <source>
        <dbReference type="ARBA" id="ARBA00004127"/>
    </source>
</evidence>
<dbReference type="InterPro" id="IPR003945">
    <property type="entry name" value="NU5C-like"/>
</dbReference>
<protein>
    <recommendedName>
        <fullName evidence="7">Probable inorganic carbon transporter subunit DabB</fullName>
    </recommendedName>
</protein>
<feature type="transmembrane region" description="Helical" evidence="7">
    <location>
        <begin position="322"/>
        <end position="343"/>
    </location>
</feature>
<dbReference type="GO" id="GO:0012505">
    <property type="term" value="C:endomembrane system"/>
    <property type="evidence" value="ECO:0007669"/>
    <property type="project" value="UniProtKB-SubCell"/>
</dbReference>
<dbReference type="InterPro" id="IPR046396">
    <property type="entry name" value="Transporter_DabB"/>
</dbReference>
<feature type="transmembrane region" description="Helical" evidence="7">
    <location>
        <begin position="381"/>
        <end position="403"/>
    </location>
</feature>
<dbReference type="GO" id="GO:0042773">
    <property type="term" value="P:ATP synthesis coupled electron transport"/>
    <property type="evidence" value="ECO:0007669"/>
    <property type="project" value="InterPro"/>
</dbReference>
<dbReference type="Proteomes" id="UP000069205">
    <property type="component" value="Chromosome"/>
</dbReference>
<dbReference type="GO" id="GO:0015990">
    <property type="term" value="P:electron transport coupled proton transport"/>
    <property type="evidence" value="ECO:0007669"/>
    <property type="project" value="TreeGrafter"/>
</dbReference>
<keyword evidence="6 7" id="KW-0472">Membrane</keyword>
<feature type="transmembrane region" description="Helical" evidence="7">
    <location>
        <begin position="440"/>
        <end position="460"/>
    </location>
</feature>
<feature type="transmembrane region" description="Helical" evidence="7">
    <location>
        <begin position="6"/>
        <end position="24"/>
    </location>
</feature>
<keyword evidence="12" id="KW-1185">Reference proteome</keyword>
<comment type="subcellular location">
    <subcellularLocation>
        <location evidence="7">Cell membrane</location>
        <topology evidence="7">Multi-pass membrane protein</topology>
    </subcellularLocation>
    <subcellularLocation>
        <location evidence="1">Endomembrane system</location>
        <topology evidence="1">Multi-pass membrane protein</topology>
    </subcellularLocation>
    <subcellularLocation>
        <location evidence="8">Membrane</location>
        <topology evidence="8">Multi-pass membrane protein</topology>
    </subcellularLocation>
</comment>
<evidence type="ECO:0000256" key="4">
    <source>
        <dbReference type="ARBA" id="ARBA00022692"/>
    </source>
</evidence>
<keyword evidence="4 7" id="KW-0812">Transmembrane</keyword>
<evidence type="ECO:0000256" key="6">
    <source>
        <dbReference type="ARBA" id="ARBA00023136"/>
    </source>
</evidence>
<evidence type="ECO:0000256" key="7">
    <source>
        <dbReference type="HAMAP-Rule" id="MF_00862"/>
    </source>
</evidence>
<feature type="transmembrane region" description="Helical" evidence="7">
    <location>
        <begin position="251"/>
        <end position="269"/>
    </location>
</feature>
<dbReference type="OrthoDB" id="9811798at2"/>
<dbReference type="RefSeq" id="WP_053380623.1">
    <property type="nucleotide sequence ID" value="NZ_CP011801.1"/>
</dbReference>
<evidence type="ECO:0000256" key="3">
    <source>
        <dbReference type="ARBA" id="ARBA00022475"/>
    </source>
</evidence>
<feature type="transmembrane region" description="Helical" evidence="7">
    <location>
        <begin position="488"/>
        <end position="509"/>
    </location>
</feature>
<keyword evidence="3 7" id="KW-1003">Cell membrane</keyword>
<evidence type="ECO:0000256" key="8">
    <source>
        <dbReference type="RuleBase" id="RU000320"/>
    </source>
</evidence>
<dbReference type="PRINTS" id="PR01435">
    <property type="entry name" value="NPOXDRDTASE5"/>
</dbReference>
<dbReference type="PATRIC" id="fig|42253.5.peg.3207"/>
<dbReference type="EMBL" id="CP011801">
    <property type="protein sequence ID" value="ALA59648.1"/>
    <property type="molecule type" value="Genomic_DNA"/>
</dbReference>
<accession>A0A0K2GFB3</accession>
<comment type="similarity">
    <text evidence="7">Belongs to the inorganic carbon transporter (TC 9.A.2) DabB family.</text>
</comment>
<dbReference type="InterPro" id="IPR001750">
    <property type="entry name" value="ND/Mrp_TM"/>
</dbReference>
<dbReference type="HAMAP" id="MF_00862">
    <property type="entry name" value="DabB"/>
    <property type="match status" value="1"/>
</dbReference>
<dbReference type="STRING" id="42253.NITMOv2_3253"/>
<name>A0A0K2GFB3_NITMO</name>
<feature type="transmembrane region" description="Helical" evidence="7">
    <location>
        <begin position="171"/>
        <end position="190"/>
    </location>
</feature>
<dbReference type="PANTHER" id="PTHR42829">
    <property type="entry name" value="NADH-UBIQUINONE OXIDOREDUCTASE CHAIN 5"/>
    <property type="match status" value="1"/>
</dbReference>
<dbReference type="Pfam" id="PF00662">
    <property type="entry name" value="Proton_antipo_N"/>
    <property type="match status" value="1"/>
</dbReference>
<evidence type="ECO:0000313" key="12">
    <source>
        <dbReference type="Proteomes" id="UP000069205"/>
    </source>
</evidence>
<feature type="transmembrane region" description="Helical" evidence="7">
    <location>
        <begin position="73"/>
        <end position="96"/>
    </location>
</feature>
<dbReference type="PRINTS" id="PR01434">
    <property type="entry name" value="NADHDHGNASE5"/>
</dbReference>
<dbReference type="PANTHER" id="PTHR42829:SF1">
    <property type="entry name" value="INORGANIC CARBON TRANSPORTER SUBUNIT DABB-RELATED"/>
    <property type="match status" value="1"/>
</dbReference>
<dbReference type="AlphaFoldDB" id="A0A0K2GFB3"/>
<evidence type="ECO:0000259" key="9">
    <source>
        <dbReference type="Pfam" id="PF00361"/>
    </source>
</evidence>
<proteinExistence type="inferred from homology"/>
<comment type="subunit">
    <text evidence="7">Forms a complex with DabA.</text>
</comment>
<feature type="transmembrane region" description="Helical" evidence="7">
    <location>
        <begin position="31"/>
        <end position="53"/>
    </location>
</feature>
<dbReference type="GO" id="GO:0005886">
    <property type="term" value="C:plasma membrane"/>
    <property type="evidence" value="ECO:0007669"/>
    <property type="project" value="UniProtKB-SubCell"/>
</dbReference>
<feature type="transmembrane region" description="Helical" evidence="7">
    <location>
        <begin position="281"/>
        <end position="301"/>
    </location>
</feature>
<reference evidence="11 12" key="1">
    <citation type="journal article" date="2015" name="Proc. Natl. Acad. Sci. U.S.A.">
        <title>Expanded metabolic versatility of ubiquitous nitrite-oxidizing bacteria from the genus Nitrospira.</title>
        <authorList>
            <person name="Koch H."/>
            <person name="Lucker S."/>
            <person name="Albertsen M."/>
            <person name="Kitzinger K."/>
            <person name="Herbold C."/>
            <person name="Spieck E."/>
            <person name="Nielsen P.H."/>
            <person name="Wagner M."/>
            <person name="Daims H."/>
        </authorList>
    </citation>
    <scope>NUCLEOTIDE SEQUENCE [LARGE SCALE GENOMIC DNA]</scope>
    <source>
        <strain evidence="11 12">NSP M-1</strain>
    </source>
</reference>
<evidence type="ECO:0000259" key="10">
    <source>
        <dbReference type="Pfam" id="PF00662"/>
    </source>
</evidence>
<dbReference type="GO" id="GO:0003954">
    <property type="term" value="F:NADH dehydrogenase activity"/>
    <property type="evidence" value="ECO:0007669"/>
    <property type="project" value="TreeGrafter"/>
</dbReference>
<feature type="domain" description="NADH-Ubiquinone oxidoreductase (complex I) chain 5 N-terminal" evidence="10">
    <location>
        <begin position="75"/>
        <end position="112"/>
    </location>
</feature>
<dbReference type="KEGG" id="nmv:NITMOv2_3253"/>
<feature type="transmembrane region" description="Helical" evidence="7">
    <location>
        <begin position="108"/>
        <end position="126"/>
    </location>
</feature>
<dbReference type="Pfam" id="PF00361">
    <property type="entry name" value="Proton_antipo_M"/>
    <property type="match status" value="1"/>
</dbReference>
<organism evidence="11 12">
    <name type="scientific">Nitrospira moscoviensis</name>
    <dbReference type="NCBI Taxonomy" id="42253"/>
    <lineage>
        <taxon>Bacteria</taxon>
        <taxon>Pseudomonadati</taxon>
        <taxon>Nitrospirota</taxon>
        <taxon>Nitrospiria</taxon>
        <taxon>Nitrospirales</taxon>
        <taxon>Nitrospiraceae</taxon>
        <taxon>Nitrospira</taxon>
    </lineage>
</organism>
<feature type="transmembrane region" description="Helical" evidence="7">
    <location>
        <begin position="210"/>
        <end position="230"/>
    </location>
</feature>
<dbReference type="InterPro" id="IPR001516">
    <property type="entry name" value="Proton_antipo_N"/>
</dbReference>
<dbReference type="GO" id="GO:0008137">
    <property type="term" value="F:NADH dehydrogenase (ubiquinone) activity"/>
    <property type="evidence" value="ECO:0007669"/>
    <property type="project" value="InterPro"/>
</dbReference>
<keyword evidence="5 7" id="KW-1133">Transmembrane helix</keyword>
<feature type="transmembrane region" description="Helical" evidence="7">
    <location>
        <begin position="415"/>
        <end position="434"/>
    </location>
</feature>
<evidence type="ECO:0000313" key="11">
    <source>
        <dbReference type="EMBL" id="ALA59648.1"/>
    </source>
</evidence>
<evidence type="ECO:0000256" key="5">
    <source>
        <dbReference type="ARBA" id="ARBA00022989"/>
    </source>
</evidence>
<keyword evidence="2 7" id="KW-0813">Transport</keyword>
<feature type="domain" description="NADH:quinone oxidoreductase/Mrp antiporter transmembrane" evidence="9">
    <location>
        <begin position="128"/>
        <end position="361"/>
    </location>
</feature>
<comment type="function">
    <text evidence="7">Part of an energy-coupled inorganic carbon pump.</text>
</comment>
<sequence>MQSLPAIVSIIAPLVASGLIALLGTSWGERVAAIGIWAVAISAGSALVSLYQVVQFDPVLVKLSGLPDAVAPIVLVDRLAAVMMVLITGVSLVIHVYSRRYMQGDRGYVKFFSLTSLLTFVLLSLVTSGHLLWLFAAWHAVTWLLTTLLSFNDASPAARRAGRTTLRVQGIGDAALLCGILLLYQAFGTFDIPALFQTLKAGAVPMFGAGTWWETDVVSAVTLLLVLSIMTKSAQFPFHIWLPGTIEAPTPVSAMLHAGIVNAGGFLVNRLAPLYGLAPDALYVLFVIGALTALIGASTMLTQPSIKRTLVYSTMGQMGYMVMECGLGAFALAIFHLCAHGLFKATLFLNSGANIHKARTEFKLPEQHTVRDATGFALMPWATGLGITLILPLLILLMAHGLVNIPLFEAQGTTIFLFFAWVTSAQAIFSLYRINAVGSWKVSLTMIAALAFIGFTYLWAGESFTHFLYPEPGEAAAYFQAAAWNEMLFEAFVALAALAIVGVWVVLYAKAHGFGLLLPAWLDPLRTRLYVAFLNGLYVEDLLRALSPRSTPSTWRKRAT</sequence>
<gene>
    <name evidence="11" type="primary">nuoL</name>
    <name evidence="7" type="synonym">dabB</name>
    <name evidence="11" type="ORF">NITMOv2_3253</name>
</gene>
<keyword evidence="11" id="KW-0560">Oxidoreductase</keyword>